<evidence type="ECO:0000313" key="2">
    <source>
        <dbReference type="EMBL" id="MBM6618418.1"/>
    </source>
</evidence>
<organism evidence="2 3">
    <name type="scientific">Bacillus suaedaesalsae</name>
    <dbReference type="NCBI Taxonomy" id="2810349"/>
    <lineage>
        <taxon>Bacteria</taxon>
        <taxon>Bacillati</taxon>
        <taxon>Bacillota</taxon>
        <taxon>Bacilli</taxon>
        <taxon>Bacillales</taxon>
        <taxon>Bacillaceae</taxon>
        <taxon>Bacillus</taxon>
    </lineage>
</organism>
<evidence type="ECO:0000256" key="1">
    <source>
        <dbReference type="SAM" id="MobiDB-lite"/>
    </source>
</evidence>
<name>A0ABS2DLQ7_9BACI</name>
<evidence type="ECO:0000313" key="3">
    <source>
        <dbReference type="Proteomes" id="UP001518925"/>
    </source>
</evidence>
<dbReference type="EMBL" id="JAFELM010000031">
    <property type="protein sequence ID" value="MBM6618418.1"/>
    <property type="molecule type" value="Genomic_DNA"/>
</dbReference>
<evidence type="ECO:0008006" key="4">
    <source>
        <dbReference type="Google" id="ProtNLM"/>
    </source>
</evidence>
<protein>
    <recommendedName>
        <fullName evidence="4">RNA polymerase subunit sigma</fullName>
    </recommendedName>
</protein>
<comment type="caution">
    <text evidence="2">The sequence shown here is derived from an EMBL/GenBank/DDBJ whole genome shotgun (WGS) entry which is preliminary data.</text>
</comment>
<proteinExistence type="predicted"/>
<feature type="region of interest" description="Disordered" evidence="1">
    <location>
        <begin position="39"/>
        <end position="95"/>
    </location>
</feature>
<keyword evidence="3" id="KW-1185">Reference proteome</keyword>
<feature type="compositionally biased region" description="Basic and acidic residues" evidence="1">
    <location>
        <begin position="55"/>
        <end position="75"/>
    </location>
</feature>
<dbReference type="Proteomes" id="UP001518925">
    <property type="component" value="Unassembled WGS sequence"/>
</dbReference>
<gene>
    <name evidence="2" type="ORF">JR050_12185</name>
</gene>
<sequence length="95" mass="11148">MGIRLAELQVALPKTQDVSKIVEQMQNRGQHMQDHIAEEVQKQEDRKRRQVVNAKQKDGASLHLRSEHNHEEKQYQKKKNKENHPFKGKSIDISL</sequence>
<reference evidence="2 3" key="1">
    <citation type="submission" date="2021-02" db="EMBL/GenBank/DDBJ databases">
        <title>Bacillus sp. RD4P76, an endophyte from a halophyte.</title>
        <authorList>
            <person name="Sun J.-Q."/>
        </authorList>
    </citation>
    <scope>NUCLEOTIDE SEQUENCE [LARGE SCALE GENOMIC DNA]</scope>
    <source>
        <strain evidence="2 3">RD4P76</strain>
    </source>
</reference>
<accession>A0ABS2DLQ7</accession>
<dbReference type="RefSeq" id="WP_204203768.1">
    <property type="nucleotide sequence ID" value="NZ_JAFELM010000031.1"/>
</dbReference>